<dbReference type="InterPro" id="IPR016181">
    <property type="entry name" value="Acyl_CoA_acyltransferase"/>
</dbReference>
<dbReference type="RefSeq" id="WP_210509402.1">
    <property type="nucleotide sequence ID" value="NZ_JAFIDN010000001.1"/>
</dbReference>
<dbReference type="PROSITE" id="PS51186">
    <property type="entry name" value="GNAT"/>
    <property type="match status" value="1"/>
</dbReference>
<gene>
    <name evidence="2" type="ORF">NATSA_00690</name>
</gene>
<dbReference type="Gene3D" id="3.40.630.30">
    <property type="match status" value="1"/>
</dbReference>
<accession>A0A8J7RFW7</accession>
<dbReference type="Proteomes" id="UP000673975">
    <property type="component" value="Unassembled WGS sequence"/>
</dbReference>
<evidence type="ECO:0000259" key="1">
    <source>
        <dbReference type="PROSITE" id="PS51186"/>
    </source>
</evidence>
<proteinExistence type="predicted"/>
<dbReference type="InterPro" id="IPR038740">
    <property type="entry name" value="BioF2-like_GNAT_dom"/>
</dbReference>
<evidence type="ECO:0000313" key="2">
    <source>
        <dbReference type="EMBL" id="MBP3191170.1"/>
    </source>
</evidence>
<dbReference type="InterPro" id="IPR000182">
    <property type="entry name" value="GNAT_dom"/>
</dbReference>
<dbReference type="GO" id="GO:0016747">
    <property type="term" value="F:acyltransferase activity, transferring groups other than amino-acyl groups"/>
    <property type="evidence" value="ECO:0007669"/>
    <property type="project" value="InterPro"/>
</dbReference>
<organism evidence="2 3">
    <name type="scientific">Natronogracilivirga saccharolytica</name>
    <dbReference type="NCBI Taxonomy" id="2812953"/>
    <lineage>
        <taxon>Bacteria</taxon>
        <taxon>Pseudomonadati</taxon>
        <taxon>Balneolota</taxon>
        <taxon>Balneolia</taxon>
        <taxon>Balneolales</taxon>
        <taxon>Cyclonatronaceae</taxon>
        <taxon>Natronogracilivirga</taxon>
    </lineage>
</organism>
<dbReference type="SUPFAM" id="SSF55729">
    <property type="entry name" value="Acyl-CoA N-acyltransferases (Nat)"/>
    <property type="match status" value="1"/>
</dbReference>
<evidence type="ECO:0000313" key="3">
    <source>
        <dbReference type="Proteomes" id="UP000673975"/>
    </source>
</evidence>
<protein>
    <submittedName>
        <fullName evidence="2">GNAT family N-acetyltransferase</fullName>
    </submittedName>
</protein>
<reference evidence="2" key="1">
    <citation type="submission" date="2021-02" db="EMBL/GenBank/DDBJ databases">
        <title>Natronogracilivirga saccharolytica gen. nov. sp. nov. a new anaerobic, haloalkiliphilic carbohydrate-fermenting bacterium from soda lake and proposing of Cyclonatronumiaceae fam. nov. in the phylum Balneolaeota.</title>
        <authorList>
            <person name="Zhilina T.N."/>
            <person name="Sorokin D.Y."/>
            <person name="Zavarzina D.G."/>
            <person name="Toshchakov S.V."/>
            <person name="Kublanov I.V."/>
        </authorList>
    </citation>
    <scope>NUCLEOTIDE SEQUENCE</scope>
    <source>
        <strain evidence="2">Z-1702</strain>
    </source>
</reference>
<dbReference type="Pfam" id="PF13480">
    <property type="entry name" value="Acetyltransf_6"/>
    <property type="match status" value="1"/>
</dbReference>
<feature type="domain" description="N-acetyltransferase" evidence="1">
    <location>
        <begin position="9"/>
        <end position="149"/>
    </location>
</feature>
<dbReference type="EMBL" id="JAFIDN010000001">
    <property type="protein sequence ID" value="MBP3191170.1"/>
    <property type="molecule type" value="Genomic_DNA"/>
</dbReference>
<sequence>MRKKVADEITISRDGFLFIKEVRKLNNLVFREKRLINRLDHDPLIFLTAHCQGELAGFKIGYAQSPRIFYSAKGATSPLYRRQGVATKLLFEMMREAAAMGFTELHYDTFPAIYPGMVVLGLRHGYKFKKMHWNPEYNDFQLRLGRALR</sequence>
<comment type="caution">
    <text evidence="2">The sequence shown here is derived from an EMBL/GenBank/DDBJ whole genome shotgun (WGS) entry which is preliminary data.</text>
</comment>
<keyword evidence="3" id="KW-1185">Reference proteome</keyword>
<dbReference type="CDD" id="cd04301">
    <property type="entry name" value="NAT_SF"/>
    <property type="match status" value="1"/>
</dbReference>
<dbReference type="AlphaFoldDB" id="A0A8J7RFW7"/>
<name>A0A8J7RFW7_9BACT</name>